<proteinExistence type="inferred from homology"/>
<sequence>MNPKRLLFPLLFVLLAIETATAAPDRPNIVVILADDMGYSDIGCFGSEIPTPHLDALAANGLRFTQFYNSPRCSPTRAALLTGLYSQQAGMGWLDNMVKPESRGFHGKLLPRCVTIAEVLRDAGYFTAMCGKWHLGQQNGTPPWERGFMRSLNSRFGEVYFPKEQDRPGTQSLFLNGREIPKDSPELGHDWYSTDLFVDWGLKFIDEARAEKKPFFLYLPQGTVHFPLRAPEDVIAKYRGKYMKGWDQLRQERYERQLKMGLIDPRWPLSPRPDDSPAWDTRAPDKQKRFDGIMAVYAAMIDCLDRSTGTLVDGLKQRGLLDNTLIIFLSDNGGNAEGGPAGKTEGPGPIGSPDSYVMLGMNWATLANTPFKRYKHFTHEGGISSPFIAHWPAGIAPELRGKLEKQPAHLVDIMATAVDLGAAKYPERYHDNDIIPMEGVSLRPAFSGKPLGRKQPIFWEHEGNKAVRDGQWKLVQKWRGPWELYDMDVDRTELHDLSKEHPEIVSRLQAAWDGWAERAYVDQWPGPDHTNWGADIKGKPVD</sequence>
<dbReference type="PANTHER" id="PTHR42693:SF53">
    <property type="entry name" value="ENDO-4-O-SULFATASE"/>
    <property type="match status" value="1"/>
</dbReference>
<dbReference type="Gene3D" id="3.30.1120.10">
    <property type="match status" value="1"/>
</dbReference>
<dbReference type="SUPFAM" id="SSF53649">
    <property type="entry name" value="Alkaline phosphatase-like"/>
    <property type="match status" value="1"/>
</dbReference>
<keyword evidence="6" id="KW-1185">Reference proteome</keyword>
<dbReference type="Gene3D" id="3.40.720.10">
    <property type="entry name" value="Alkaline Phosphatase, subunit A"/>
    <property type="match status" value="1"/>
</dbReference>
<dbReference type="InterPro" id="IPR000917">
    <property type="entry name" value="Sulfatase_N"/>
</dbReference>
<keyword evidence="3" id="KW-0732">Signal</keyword>
<dbReference type="CDD" id="cd16025">
    <property type="entry name" value="PAS_like"/>
    <property type="match status" value="1"/>
</dbReference>
<evidence type="ECO:0000256" key="2">
    <source>
        <dbReference type="ARBA" id="ARBA00022801"/>
    </source>
</evidence>
<evidence type="ECO:0000313" key="6">
    <source>
        <dbReference type="Proteomes" id="UP000005824"/>
    </source>
</evidence>
<name>B4D6H1_9BACT</name>
<organism evidence="5 6">
    <name type="scientific">Chthoniobacter flavus Ellin428</name>
    <dbReference type="NCBI Taxonomy" id="497964"/>
    <lineage>
        <taxon>Bacteria</taxon>
        <taxon>Pseudomonadati</taxon>
        <taxon>Verrucomicrobiota</taxon>
        <taxon>Spartobacteria</taxon>
        <taxon>Chthoniobacterales</taxon>
        <taxon>Chthoniobacteraceae</taxon>
        <taxon>Chthoniobacter</taxon>
    </lineage>
</organism>
<feature type="chain" id="PRO_5002800590" evidence="3">
    <location>
        <begin position="23"/>
        <end position="542"/>
    </location>
</feature>
<dbReference type="InParanoid" id="B4D6H1"/>
<evidence type="ECO:0000256" key="3">
    <source>
        <dbReference type="SAM" id="SignalP"/>
    </source>
</evidence>
<feature type="signal peptide" evidence="3">
    <location>
        <begin position="1"/>
        <end position="22"/>
    </location>
</feature>
<keyword evidence="2" id="KW-0378">Hydrolase</keyword>
<protein>
    <submittedName>
        <fullName evidence="5">Sulfatase</fullName>
    </submittedName>
</protein>
<evidence type="ECO:0000259" key="4">
    <source>
        <dbReference type="Pfam" id="PF00884"/>
    </source>
</evidence>
<dbReference type="Pfam" id="PF00884">
    <property type="entry name" value="Sulfatase"/>
    <property type="match status" value="1"/>
</dbReference>
<dbReference type="EMBL" id="ABVL01000015">
    <property type="protein sequence ID" value="EDY18080.1"/>
    <property type="molecule type" value="Genomic_DNA"/>
</dbReference>
<dbReference type="AlphaFoldDB" id="B4D6H1"/>
<gene>
    <name evidence="5" type="ORF">CfE428DRAFT_4511</name>
</gene>
<dbReference type="Proteomes" id="UP000005824">
    <property type="component" value="Unassembled WGS sequence"/>
</dbReference>
<comment type="caution">
    <text evidence="5">The sequence shown here is derived from an EMBL/GenBank/DDBJ whole genome shotgun (WGS) entry which is preliminary data.</text>
</comment>
<feature type="domain" description="Sulfatase N-terminal" evidence="4">
    <location>
        <begin position="27"/>
        <end position="420"/>
    </location>
</feature>
<dbReference type="RefSeq" id="WP_006981833.1">
    <property type="nucleotide sequence ID" value="NZ_ABVL01000015.1"/>
</dbReference>
<reference evidence="5 6" key="1">
    <citation type="journal article" date="2011" name="J. Bacteriol.">
        <title>Genome sequence of Chthoniobacter flavus Ellin428, an aerobic heterotrophic soil bacterium.</title>
        <authorList>
            <person name="Kant R."/>
            <person name="van Passel M.W."/>
            <person name="Palva A."/>
            <person name="Lucas S."/>
            <person name="Lapidus A."/>
            <person name="Glavina Del Rio T."/>
            <person name="Dalin E."/>
            <person name="Tice H."/>
            <person name="Bruce D."/>
            <person name="Goodwin L."/>
            <person name="Pitluck S."/>
            <person name="Larimer F.W."/>
            <person name="Land M.L."/>
            <person name="Hauser L."/>
            <person name="Sangwan P."/>
            <person name="de Vos W.M."/>
            <person name="Janssen P.H."/>
            <person name="Smidt H."/>
        </authorList>
    </citation>
    <scope>NUCLEOTIDE SEQUENCE [LARGE SCALE GENOMIC DNA]</scope>
    <source>
        <strain evidence="5 6">Ellin428</strain>
    </source>
</reference>
<comment type="similarity">
    <text evidence="1">Belongs to the sulfatase family.</text>
</comment>
<accession>B4D6H1</accession>
<dbReference type="InterPro" id="IPR050738">
    <property type="entry name" value="Sulfatase"/>
</dbReference>
<dbReference type="STRING" id="497964.CfE428DRAFT_4511"/>
<dbReference type="PANTHER" id="PTHR42693">
    <property type="entry name" value="ARYLSULFATASE FAMILY MEMBER"/>
    <property type="match status" value="1"/>
</dbReference>
<dbReference type="GO" id="GO:0004065">
    <property type="term" value="F:arylsulfatase activity"/>
    <property type="evidence" value="ECO:0007669"/>
    <property type="project" value="TreeGrafter"/>
</dbReference>
<evidence type="ECO:0000256" key="1">
    <source>
        <dbReference type="ARBA" id="ARBA00008779"/>
    </source>
</evidence>
<dbReference type="InterPro" id="IPR017850">
    <property type="entry name" value="Alkaline_phosphatase_core_sf"/>
</dbReference>
<dbReference type="eggNOG" id="COG3119">
    <property type="taxonomic scope" value="Bacteria"/>
</dbReference>
<evidence type="ECO:0000313" key="5">
    <source>
        <dbReference type="EMBL" id="EDY18080.1"/>
    </source>
</evidence>